<reference evidence="3" key="1">
    <citation type="submission" date="2020-11" db="EMBL/GenBank/DDBJ databases">
        <title>Chlorella ohadii genome sequencing and assembly.</title>
        <authorList>
            <person name="Murik O."/>
            <person name="Treves H."/>
            <person name="Kedem I."/>
            <person name="Shotland Y."/>
            <person name="Kaplan A."/>
        </authorList>
    </citation>
    <scope>NUCLEOTIDE SEQUENCE</scope>
    <source>
        <strain evidence="3">1</strain>
    </source>
</reference>
<dbReference type="Proteomes" id="UP001205105">
    <property type="component" value="Unassembled WGS sequence"/>
</dbReference>
<dbReference type="InterPro" id="IPR036047">
    <property type="entry name" value="F-box-like_dom_sf"/>
</dbReference>
<dbReference type="PROSITE" id="PS50181">
    <property type="entry name" value="FBOX"/>
    <property type="match status" value="1"/>
</dbReference>
<protein>
    <recommendedName>
        <fullName evidence="2">F-box domain-containing protein</fullName>
    </recommendedName>
</protein>
<keyword evidence="4" id="KW-1185">Reference proteome</keyword>
<dbReference type="Pfam" id="PF12937">
    <property type="entry name" value="F-box-like"/>
    <property type="match status" value="1"/>
</dbReference>
<dbReference type="GO" id="GO:0005930">
    <property type="term" value="C:axoneme"/>
    <property type="evidence" value="ECO:0007669"/>
    <property type="project" value="UniProtKB-SubCell"/>
</dbReference>
<dbReference type="SUPFAM" id="SSF52047">
    <property type="entry name" value="RNI-like"/>
    <property type="match status" value="1"/>
</dbReference>
<evidence type="ECO:0000313" key="4">
    <source>
        <dbReference type="Proteomes" id="UP001205105"/>
    </source>
</evidence>
<accession>A0AAD5H1J7</accession>
<gene>
    <name evidence="3" type="ORF">COHA_005701</name>
</gene>
<organism evidence="3 4">
    <name type="scientific">Chlorella ohadii</name>
    <dbReference type="NCBI Taxonomy" id="2649997"/>
    <lineage>
        <taxon>Eukaryota</taxon>
        <taxon>Viridiplantae</taxon>
        <taxon>Chlorophyta</taxon>
        <taxon>core chlorophytes</taxon>
        <taxon>Trebouxiophyceae</taxon>
        <taxon>Chlorellales</taxon>
        <taxon>Chlorellaceae</taxon>
        <taxon>Chlorella clade</taxon>
        <taxon>Chlorella</taxon>
    </lineage>
</organism>
<proteinExistence type="predicted"/>
<evidence type="ECO:0000313" key="3">
    <source>
        <dbReference type="EMBL" id="KAI7840546.1"/>
    </source>
</evidence>
<name>A0AAD5H1J7_9CHLO</name>
<sequence length="417" mass="44517">MAGRAAALRITDLPESVLFRIFELAGKEEGHSICLVCKSWNSLFFQAPGLWRSLLLDGRLAAARGKLAAWLAAKLSLLARLGSVVTVAHAELVDPEEDFFIERYPLDNRMSEDEGEDEGAQPSDSQPSGDAWDGVAPLLQALPPSLCELRLLLQCGEARAAGLAMPSLPALDSLSIQAPWVPGNTAVQPVVAAWLPLLPCLRAFTWSSPYGADLSAQLMDAVGGLSGLTALSLQVADEDDADVIGHLPPEASAAIAGLTALRDLACNASLLDPELVTAAAGLQHLTALSLGGLPEGAPLGQLVALSKLRKLRLSMAENLCTLSLEGNAFTRLPAVLSGATDLTRLELHDNWQMPLNTAAAKVLAQLDELQYLSFDGDLASKGFRKRLVPLLPDEREVHSRETGACRVVMYDPHMYEL</sequence>
<evidence type="ECO:0000256" key="1">
    <source>
        <dbReference type="ARBA" id="ARBA00004430"/>
    </source>
</evidence>
<dbReference type="AlphaFoldDB" id="A0AAD5H1J7"/>
<dbReference type="InterPro" id="IPR001810">
    <property type="entry name" value="F-box_dom"/>
</dbReference>
<feature type="domain" description="F-box" evidence="2">
    <location>
        <begin position="7"/>
        <end position="54"/>
    </location>
</feature>
<comment type="caution">
    <text evidence="3">The sequence shown here is derived from an EMBL/GenBank/DDBJ whole genome shotgun (WGS) entry which is preliminary data.</text>
</comment>
<dbReference type="Gene3D" id="1.20.1280.50">
    <property type="match status" value="1"/>
</dbReference>
<comment type="subcellular location">
    <subcellularLocation>
        <location evidence="1">Cytoplasm</location>
        <location evidence="1">Cytoskeleton</location>
        <location evidence="1">Cilium axoneme</location>
    </subcellularLocation>
</comment>
<dbReference type="EMBL" id="JADXDR010000078">
    <property type="protein sequence ID" value="KAI7840546.1"/>
    <property type="molecule type" value="Genomic_DNA"/>
</dbReference>
<dbReference type="Gene3D" id="3.80.10.10">
    <property type="entry name" value="Ribonuclease Inhibitor"/>
    <property type="match status" value="1"/>
</dbReference>
<dbReference type="SUPFAM" id="SSF81383">
    <property type="entry name" value="F-box domain"/>
    <property type="match status" value="1"/>
</dbReference>
<evidence type="ECO:0000259" key="2">
    <source>
        <dbReference type="PROSITE" id="PS50181"/>
    </source>
</evidence>
<dbReference type="InterPro" id="IPR032675">
    <property type="entry name" value="LRR_dom_sf"/>
</dbReference>